<dbReference type="InterPro" id="IPR051545">
    <property type="entry name" value="NAD(P)H_dehydrogenase_qn"/>
</dbReference>
<keyword evidence="2" id="KW-0560">Oxidoreductase</keyword>
<feature type="domain" description="Flavodoxin-like fold" evidence="3">
    <location>
        <begin position="1"/>
        <end position="174"/>
    </location>
</feature>
<accession>A0A917VZP3</accession>
<evidence type="ECO:0000313" key="4">
    <source>
        <dbReference type="EMBL" id="GGL48845.1"/>
    </source>
</evidence>
<dbReference type="InterPro" id="IPR029039">
    <property type="entry name" value="Flavoprotein-like_sf"/>
</dbReference>
<evidence type="ECO:0000259" key="3">
    <source>
        <dbReference type="Pfam" id="PF02525"/>
    </source>
</evidence>
<dbReference type="AlphaFoldDB" id="A0A917VZP3"/>
<dbReference type="SUPFAM" id="SSF52218">
    <property type="entry name" value="Flavoproteins"/>
    <property type="match status" value="1"/>
</dbReference>
<dbReference type="PANTHER" id="PTHR10204:SF34">
    <property type="entry name" value="NAD(P)H DEHYDROGENASE [QUINONE] 1 ISOFORM 1"/>
    <property type="match status" value="1"/>
</dbReference>
<dbReference type="Proteomes" id="UP000654670">
    <property type="component" value="Unassembled WGS sequence"/>
</dbReference>
<comment type="caution">
    <text evidence="4">The sequence shown here is derived from an EMBL/GenBank/DDBJ whole genome shotgun (WGS) entry which is preliminary data.</text>
</comment>
<name>A0A917VZP3_9BACL</name>
<dbReference type="Pfam" id="PF02525">
    <property type="entry name" value="Flavodoxin_2"/>
    <property type="match status" value="1"/>
</dbReference>
<dbReference type="InterPro" id="IPR003680">
    <property type="entry name" value="Flavodoxin_fold"/>
</dbReference>
<keyword evidence="5" id="KW-1185">Reference proteome</keyword>
<reference evidence="4" key="1">
    <citation type="journal article" date="2014" name="Int. J. Syst. Evol. Microbiol.">
        <title>Complete genome sequence of Corynebacterium casei LMG S-19264T (=DSM 44701T), isolated from a smear-ripened cheese.</title>
        <authorList>
            <consortium name="US DOE Joint Genome Institute (JGI-PGF)"/>
            <person name="Walter F."/>
            <person name="Albersmeier A."/>
            <person name="Kalinowski J."/>
            <person name="Ruckert C."/>
        </authorList>
    </citation>
    <scope>NUCLEOTIDE SEQUENCE</scope>
    <source>
        <strain evidence="4">JCM 15325</strain>
    </source>
</reference>
<gene>
    <name evidence="4" type="ORF">GCM10007968_11250</name>
</gene>
<proteinExistence type="inferred from homology"/>
<dbReference type="GO" id="GO:0005829">
    <property type="term" value="C:cytosol"/>
    <property type="evidence" value="ECO:0007669"/>
    <property type="project" value="TreeGrafter"/>
</dbReference>
<organism evidence="4 5">
    <name type="scientific">Sporolactobacillus putidus</name>
    <dbReference type="NCBI Taxonomy" id="492735"/>
    <lineage>
        <taxon>Bacteria</taxon>
        <taxon>Bacillati</taxon>
        <taxon>Bacillota</taxon>
        <taxon>Bacilli</taxon>
        <taxon>Bacillales</taxon>
        <taxon>Sporolactobacillaceae</taxon>
        <taxon>Sporolactobacillus</taxon>
    </lineage>
</organism>
<evidence type="ECO:0000313" key="5">
    <source>
        <dbReference type="Proteomes" id="UP000654670"/>
    </source>
</evidence>
<dbReference type="GO" id="GO:0003955">
    <property type="term" value="F:NAD(P)H dehydrogenase (quinone) activity"/>
    <property type="evidence" value="ECO:0007669"/>
    <property type="project" value="TreeGrafter"/>
</dbReference>
<dbReference type="Gene3D" id="3.40.50.360">
    <property type="match status" value="1"/>
</dbReference>
<comment type="similarity">
    <text evidence="1">Belongs to the NAD(P)H dehydrogenase (quinone) family.</text>
</comment>
<dbReference type="PANTHER" id="PTHR10204">
    <property type="entry name" value="NAD P H OXIDOREDUCTASE-RELATED"/>
    <property type="match status" value="1"/>
</dbReference>
<sequence>MNVLIIYAHPNPKSFNHAVLEQVQKGLQEANHNVTTIDLYQEHFDPILTFDEEHRRRDLKIDPEMERYRVLVKKADHYIFIYPVWWNGFPAILKGFFDRVFVAGFAYVYEGLMPKGLLTGKSAWAIYSMDTPGWFDRLIRRDVEWKIVSKYILQFCGVRSVKRMMLAGVKGSSANKREGWLDFVYQQARQLRN</sequence>
<reference evidence="4" key="2">
    <citation type="submission" date="2020-09" db="EMBL/GenBank/DDBJ databases">
        <authorList>
            <person name="Sun Q."/>
            <person name="Ohkuma M."/>
        </authorList>
    </citation>
    <scope>NUCLEOTIDE SEQUENCE</scope>
    <source>
        <strain evidence="4">JCM 15325</strain>
    </source>
</reference>
<evidence type="ECO:0000256" key="2">
    <source>
        <dbReference type="ARBA" id="ARBA00023002"/>
    </source>
</evidence>
<dbReference type="EMBL" id="BMOK01000004">
    <property type="protein sequence ID" value="GGL48845.1"/>
    <property type="molecule type" value="Genomic_DNA"/>
</dbReference>
<dbReference type="RefSeq" id="WP_188802116.1">
    <property type="nucleotide sequence ID" value="NZ_BMOK01000004.1"/>
</dbReference>
<evidence type="ECO:0000256" key="1">
    <source>
        <dbReference type="ARBA" id="ARBA00006252"/>
    </source>
</evidence>
<protein>
    <submittedName>
        <fullName evidence="4">NAD(P)H dehydrogenase (Quinone)</fullName>
    </submittedName>
</protein>